<accession>A0ABM4B4N5</accession>
<dbReference type="RefSeq" id="XP_065643787.1">
    <property type="nucleotide sequence ID" value="XM_065787715.1"/>
</dbReference>
<evidence type="ECO:0000313" key="1">
    <source>
        <dbReference type="Proteomes" id="UP001652625"/>
    </source>
</evidence>
<dbReference type="GeneID" id="136075223"/>
<keyword evidence="1" id="KW-1185">Reference proteome</keyword>
<sequence length="301" mass="34708">MISDNLAVICKHIPREFSRKPRSLLEYKKWKATELRQFLLYTGPVVLKNVLKDTVYSNFLDLSVAIRILLSPNLLSKNLDYAEQLLKYFVVTFSKLYGENQLVYNIHSLIHLPSDAKRYGVLDNVSAFRFESYLGRLKKLVCKPQNPTGQVVRRIIEGHSNINQDTSNKKEPILKKIHLDGPMPVEYQSYIQFKHYHGPDYFVSTSIGDNCFKVENKLGIVKNILHNSTFAEPNEALVVFEEFEDMELFFSDPVSSISLAIYFVTKLTGIRRTFPIASLMTKYILLPFKQGFVALPQMHFS</sequence>
<dbReference type="Proteomes" id="UP001652625">
    <property type="component" value="Chromosome 01"/>
</dbReference>
<reference evidence="1" key="1">
    <citation type="submission" date="2025-05" db="UniProtKB">
        <authorList>
            <consortium name="RefSeq"/>
        </authorList>
    </citation>
    <scope>NUCLEOTIDE SEQUENCE [LARGE SCALE GENOMIC DNA]</scope>
</reference>
<evidence type="ECO:0000313" key="2">
    <source>
        <dbReference type="RefSeq" id="XP_065643787.1"/>
    </source>
</evidence>
<dbReference type="PANTHER" id="PTHR33053">
    <property type="entry name" value="PROTEIN, PUTATIVE-RELATED"/>
    <property type="match status" value="1"/>
</dbReference>
<proteinExistence type="predicted"/>
<dbReference type="PANTHER" id="PTHR33053:SF24">
    <property type="entry name" value="TRANSPOSASE DOMAIN-CONTAINING PROTEIN"/>
    <property type="match status" value="1"/>
</dbReference>
<protein>
    <submittedName>
        <fullName evidence="2">Uncharacterized protein LOC136075223</fullName>
    </submittedName>
</protein>
<organism evidence="1 2">
    <name type="scientific">Hydra vulgaris</name>
    <name type="common">Hydra</name>
    <name type="synonym">Hydra attenuata</name>
    <dbReference type="NCBI Taxonomy" id="6087"/>
    <lineage>
        <taxon>Eukaryota</taxon>
        <taxon>Metazoa</taxon>
        <taxon>Cnidaria</taxon>
        <taxon>Hydrozoa</taxon>
        <taxon>Hydroidolina</taxon>
        <taxon>Anthoathecata</taxon>
        <taxon>Aplanulata</taxon>
        <taxon>Hydridae</taxon>
        <taxon>Hydra</taxon>
    </lineage>
</organism>
<gene>
    <name evidence="2" type="primary">LOC136075223</name>
</gene>
<name>A0ABM4B4N5_HYDVU</name>
<reference evidence="2" key="2">
    <citation type="submission" date="2025-08" db="UniProtKB">
        <authorList>
            <consortium name="RefSeq"/>
        </authorList>
    </citation>
    <scope>IDENTIFICATION</scope>
</reference>